<dbReference type="GO" id="GO:0016757">
    <property type="term" value="F:glycosyltransferase activity"/>
    <property type="evidence" value="ECO:0007669"/>
    <property type="project" value="InterPro"/>
</dbReference>
<dbReference type="AlphaFoldDB" id="A0A1E4RZH1"/>
<name>A0A1E4RZH1_CYBJN</name>
<dbReference type="PANTHER" id="PTHR11183">
    <property type="entry name" value="GLYCOGENIN SUBFAMILY MEMBER"/>
    <property type="match status" value="1"/>
</dbReference>
<evidence type="ECO:0000313" key="2">
    <source>
        <dbReference type="Proteomes" id="UP000094389"/>
    </source>
</evidence>
<dbReference type="GeneID" id="30989817"/>
<dbReference type="RefSeq" id="XP_020069685.1">
    <property type="nucleotide sequence ID" value="XM_020215421.1"/>
</dbReference>
<evidence type="ECO:0000313" key="1">
    <source>
        <dbReference type="EMBL" id="ODV72646.1"/>
    </source>
</evidence>
<dbReference type="InterPro" id="IPR029044">
    <property type="entry name" value="Nucleotide-diphossugar_trans"/>
</dbReference>
<keyword evidence="1" id="KW-0808">Transferase</keyword>
<dbReference type="Pfam" id="PF01501">
    <property type="entry name" value="Glyco_transf_8"/>
    <property type="match status" value="1"/>
</dbReference>
<gene>
    <name evidence="1" type="ORF">CYBJADRAFT_168552</name>
</gene>
<dbReference type="Proteomes" id="UP000094389">
    <property type="component" value="Unassembled WGS sequence"/>
</dbReference>
<protein>
    <submittedName>
        <fullName evidence="1">Nucleotide-diphospho-sugar transferase</fullName>
    </submittedName>
</protein>
<dbReference type="InterPro" id="IPR050587">
    <property type="entry name" value="GNT1/Glycosyltrans_8"/>
</dbReference>
<dbReference type="InterPro" id="IPR002495">
    <property type="entry name" value="Glyco_trans_8"/>
</dbReference>
<proteinExistence type="predicted"/>
<organism evidence="1 2">
    <name type="scientific">Cyberlindnera jadinii (strain ATCC 18201 / CBS 1600 / BCRC 20928 / JCM 3617 / NBRC 0987 / NRRL Y-1542)</name>
    <name type="common">Torula yeast</name>
    <name type="synonym">Candida utilis</name>
    <dbReference type="NCBI Taxonomy" id="983966"/>
    <lineage>
        <taxon>Eukaryota</taxon>
        <taxon>Fungi</taxon>
        <taxon>Dikarya</taxon>
        <taxon>Ascomycota</taxon>
        <taxon>Saccharomycotina</taxon>
        <taxon>Saccharomycetes</taxon>
        <taxon>Phaffomycetales</taxon>
        <taxon>Phaffomycetaceae</taxon>
        <taxon>Cyberlindnera</taxon>
    </lineage>
</organism>
<dbReference type="SUPFAM" id="SSF53448">
    <property type="entry name" value="Nucleotide-diphospho-sugar transferases"/>
    <property type="match status" value="1"/>
</dbReference>
<dbReference type="CDD" id="cd02537">
    <property type="entry name" value="GT8_Glycogenin"/>
    <property type="match status" value="1"/>
</dbReference>
<dbReference type="EMBL" id="KV453934">
    <property type="protein sequence ID" value="ODV72646.1"/>
    <property type="molecule type" value="Genomic_DNA"/>
</dbReference>
<dbReference type="OMA" id="WRRTDQT"/>
<dbReference type="Gene3D" id="3.90.550.10">
    <property type="entry name" value="Spore Coat Polysaccharide Biosynthesis Protein SpsA, Chain A"/>
    <property type="match status" value="1"/>
</dbReference>
<accession>A0A1E4RZH1</accession>
<dbReference type="OrthoDB" id="2014201at2759"/>
<sequence length="299" mass="34836">MASISDKKAWTTLITNVDYLPGLLALDYSLKRVGSKYPLVALYTSTFPEEGHRALDERGIPKIEIKYLLPTRHKDYSNDPRFYDCWSKLQPFGLTQFDRVVQLDSDMIVIKNMDELFELDLKGNAFAAGWACVCNPMNFEHYPTDWVQQNCTFTNWYQKMGSSETGLTLGPKVDDSNGLMICNGGLQLVEPSEEKYQKIVDKLNDDDIDYDFADQSLLSDVFKDNWLGLSFGYNYLKTMKLIHKDLNFEDVKNIHYILTPKPWNVDRQYKDDTDTFKFWWDINDERLDREKALGISDRF</sequence>
<dbReference type="STRING" id="983966.A0A1E4RZH1"/>
<keyword evidence="2" id="KW-1185">Reference proteome</keyword>
<reference evidence="1 2" key="1">
    <citation type="journal article" date="2016" name="Proc. Natl. Acad. Sci. U.S.A.">
        <title>Comparative genomics of biotechnologically important yeasts.</title>
        <authorList>
            <person name="Riley R."/>
            <person name="Haridas S."/>
            <person name="Wolfe K.H."/>
            <person name="Lopes M.R."/>
            <person name="Hittinger C.T."/>
            <person name="Goeker M."/>
            <person name="Salamov A.A."/>
            <person name="Wisecaver J.H."/>
            <person name="Long T.M."/>
            <person name="Calvey C.H."/>
            <person name="Aerts A.L."/>
            <person name="Barry K.W."/>
            <person name="Choi C."/>
            <person name="Clum A."/>
            <person name="Coughlan A.Y."/>
            <person name="Deshpande S."/>
            <person name="Douglass A.P."/>
            <person name="Hanson S.J."/>
            <person name="Klenk H.-P."/>
            <person name="LaButti K.M."/>
            <person name="Lapidus A."/>
            <person name="Lindquist E.A."/>
            <person name="Lipzen A.M."/>
            <person name="Meier-Kolthoff J.P."/>
            <person name="Ohm R.A."/>
            <person name="Otillar R.P."/>
            <person name="Pangilinan J.L."/>
            <person name="Peng Y."/>
            <person name="Rokas A."/>
            <person name="Rosa C.A."/>
            <person name="Scheuner C."/>
            <person name="Sibirny A.A."/>
            <person name="Slot J.C."/>
            <person name="Stielow J.B."/>
            <person name="Sun H."/>
            <person name="Kurtzman C.P."/>
            <person name="Blackwell M."/>
            <person name="Grigoriev I.V."/>
            <person name="Jeffries T.W."/>
        </authorList>
    </citation>
    <scope>NUCLEOTIDE SEQUENCE [LARGE SCALE GENOMIC DNA]</scope>
    <source>
        <strain evidence="2">ATCC 18201 / CBS 1600 / BCRC 20928 / JCM 3617 / NBRC 0987 / NRRL Y-1542</strain>
    </source>
</reference>